<sequence>MLKMVKNHLKNQKGLTLIELLAVIVILGIIAAIAVPAIGGIINKTEKDAKVSEGIQIVNSAKMYMSAHQHKVTDATKPGIMVLSDTDLSAYLDNAASGFTVNVKKDTTTGKYTYEVASHDSETLVGDKTTPATETELLAY</sequence>
<evidence type="ECO:0000256" key="3">
    <source>
        <dbReference type="SAM" id="Phobius"/>
    </source>
</evidence>
<dbReference type="InterPro" id="IPR045584">
    <property type="entry name" value="Pilin-like"/>
</dbReference>
<feature type="transmembrane region" description="Helical" evidence="3">
    <location>
        <begin position="20"/>
        <end position="42"/>
    </location>
</feature>
<name>A0A1H7XHS6_9BACI</name>
<dbReference type="Pfam" id="PF07963">
    <property type="entry name" value="N_methyl"/>
    <property type="match status" value="1"/>
</dbReference>
<dbReference type="NCBIfam" id="TIGR02532">
    <property type="entry name" value="IV_pilin_GFxxxE"/>
    <property type="match status" value="1"/>
</dbReference>
<evidence type="ECO:0000256" key="1">
    <source>
        <dbReference type="ARBA" id="ARBA00004241"/>
    </source>
</evidence>
<dbReference type="GO" id="GO:0030420">
    <property type="term" value="P:establishment of competence for transformation"/>
    <property type="evidence" value="ECO:0007669"/>
    <property type="project" value="UniProtKB-KW"/>
</dbReference>
<evidence type="ECO:0000313" key="4">
    <source>
        <dbReference type="EMBL" id="SEM33233.1"/>
    </source>
</evidence>
<evidence type="ECO:0000313" key="5">
    <source>
        <dbReference type="Proteomes" id="UP000198553"/>
    </source>
</evidence>
<dbReference type="PROSITE" id="PS00409">
    <property type="entry name" value="PROKAR_NTER_METHYL"/>
    <property type="match status" value="1"/>
</dbReference>
<gene>
    <name evidence="4" type="ORF">SAMN05192533_102213</name>
</gene>
<dbReference type="InterPro" id="IPR012902">
    <property type="entry name" value="N_methyl_site"/>
</dbReference>
<keyword evidence="3" id="KW-0472">Membrane</keyword>
<keyword evidence="3" id="KW-1133">Transmembrane helix</keyword>
<dbReference type="RefSeq" id="WP_425283733.1">
    <property type="nucleotide sequence ID" value="NZ_FOBW01000002.1"/>
</dbReference>
<dbReference type="EMBL" id="FOBW01000002">
    <property type="protein sequence ID" value="SEM33233.1"/>
    <property type="molecule type" value="Genomic_DNA"/>
</dbReference>
<protein>
    <submittedName>
        <fullName evidence="4">Type IV pilus assembly protein PilA</fullName>
    </submittedName>
</protein>
<dbReference type="STRING" id="930146.SAMN05192533_102213"/>
<keyword evidence="2" id="KW-0178">Competence</keyword>
<keyword evidence="5" id="KW-1185">Reference proteome</keyword>
<dbReference type="AlphaFoldDB" id="A0A1H7XHS6"/>
<evidence type="ECO:0000256" key="2">
    <source>
        <dbReference type="ARBA" id="ARBA00023287"/>
    </source>
</evidence>
<accession>A0A1H7XHS6</accession>
<dbReference type="Proteomes" id="UP000198553">
    <property type="component" value="Unassembled WGS sequence"/>
</dbReference>
<proteinExistence type="predicted"/>
<organism evidence="4 5">
    <name type="scientific">Mesobacillus persicus</name>
    <dbReference type="NCBI Taxonomy" id="930146"/>
    <lineage>
        <taxon>Bacteria</taxon>
        <taxon>Bacillati</taxon>
        <taxon>Bacillota</taxon>
        <taxon>Bacilli</taxon>
        <taxon>Bacillales</taxon>
        <taxon>Bacillaceae</taxon>
        <taxon>Mesobacillus</taxon>
    </lineage>
</organism>
<dbReference type="Gene3D" id="3.30.700.10">
    <property type="entry name" value="Glycoprotein, Type 4 Pilin"/>
    <property type="match status" value="1"/>
</dbReference>
<keyword evidence="3" id="KW-0812">Transmembrane</keyword>
<dbReference type="GO" id="GO:0009986">
    <property type="term" value="C:cell surface"/>
    <property type="evidence" value="ECO:0007669"/>
    <property type="project" value="UniProtKB-SubCell"/>
</dbReference>
<reference evidence="5" key="1">
    <citation type="submission" date="2016-10" db="EMBL/GenBank/DDBJ databases">
        <authorList>
            <person name="Varghese N."/>
            <person name="Submissions S."/>
        </authorList>
    </citation>
    <scope>NUCLEOTIDE SEQUENCE [LARGE SCALE GENOMIC DNA]</scope>
    <source>
        <strain evidence="5">B48,IBRC-M 10115,DSM 25386,CECT 8001</strain>
    </source>
</reference>
<comment type="subcellular location">
    <subcellularLocation>
        <location evidence="1">Cell surface</location>
    </subcellularLocation>
</comment>
<dbReference type="SUPFAM" id="SSF54523">
    <property type="entry name" value="Pili subunits"/>
    <property type="match status" value="1"/>
</dbReference>